<dbReference type="PANTHER" id="PTHR43030">
    <property type="entry name" value="PHOSPHOENOLPYRUVATE SYNTHASE"/>
    <property type="match status" value="1"/>
</dbReference>
<comment type="function">
    <text evidence="2">Catalyzes the phosphorylation of pyruvate to phosphoenolpyruvate.</text>
</comment>
<dbReference type="EC" id="2.7.9.2" evidence="5"/>
<evidence type="ECO:0000256" key="14">
    <source>
        <dbReference type="ARBA" id="ARBA00047700"/>
    </source>
</evidence>
<comment type="catalytic activity">
    <reaction evidence="14">
        <text>pyruvate + ATP + H2O = phosphoenolpyruvate + AMP + phosphate + 2 H(+)</text>
        <dbReference type="Rhea" id="RHEA:11364"/>
        <dbReference type="ChEBI" id="CHEBI:15361"/>
        <dbReference type="ChEBI" id="CHEBI:15377"/>
        <dbReference type="ChEBI" id="CHEBI:15378"/>
        <dbReference type="ChEBI" id="CHEBI:30616"/>
        <dbReference type="ChEBI" id="CHEBI:43474"/>
        <dbReference type="ChEBI" id="CHEBI:58702"/>
        <dbReference type="ChEBI" id="CHEBI:456215"/>
        <dbReference type="EC" id="2.7.9.2"/>
    </reaction>
</comment>
<evidence type="ECO:0000256" key="13">
    <source>
        <dbReference type="ARBA" id="ARBA00033470"/>
    </source>
</evidence>
<evidence type="ECO:0000256" key="7">
    <source>
        <dbReference type="ARBA" id="ARBA00022679"/>
    </source>
</evidence>
<dbReference type="Gene3D" id="3.30.470.20">
    <property type="entry name" value="ATP-grasp fold, B domain"/>
    <property type="match status" value="1"/>
</dbReference>
<evidence type="ECO:0000256" key="5">
    <source>
        <dbReference type="ARBA" id="ARBA00011996"/>
    </source>
</evidence>
<organism evidence="19 20">
    <name type="scientific">Geoalkalibacter ferrihydriticus</name>
    <dbReference type="NCBI Taxonomy" id="392333"/>
    <lineage>
        <taxon>Bacteria</taxon>
        <taxon>Pseudomonadati</taxon>
        <taxon>Thermodesulfobacteriota</taxon>
        <taxon>Desulfuromonadia</taxon>
        <taxon>Desulfuromonadales</taxon>
        <taxon>Geoalkalibacteraceae</taxon>
        <taxon>Geoalkalibacter</taxon>
    </lineage>
</organism>
<evidence type="ECO:0000256" key="6">
    <source>
        <dbReference type="ARBA" id="ARBA00021623"/>
    </source>
</evidence>
<evidence type="ECO:0000256" key="9">
    <source>
        <dbReference type="ARBA" id="ARBA00022741"/>
    </source>
</evidence>
<dbReference type="GO" id="GO:0005524">
    <property type="term" value="F:ATP binding"/>
    <property type="evidence" value="ECO:0007669"/>
    <property type="project" value="UniProtKB-KW"/>
</dbReference>
<name>A0A1G9PRY7_9BACT</name>
<dbReference type="SUPFAM" id="SSF56059">
    <property type="entry name" value="Glutathione synthetase ATP-binding domain-like"/>
    <property type="match status" value="1"/>
</dbReference>
<feature type="domain" description="Pyruvate phosphate dikinase AMP/ATP-binding" evidence="18">
    <location>
        <begin position="17"/>
        <end position="319"/>
    </location>
</feature>
<dbReference type="InterPro" id="IPR036637">
    <property type="entry name" value="Phosphohistidine_dom_sf"/>
</dbReference>
<comment type="similarity">
    <text evidence="4">Belongs to the PEP-utilizing enzyme family.</text>
</comment>
<feature type="coiled-coil region" evidence="15">
    <location>
        <begin position="534"/>
        <end position="561"/>
    </location>
</feature>
<evidence type="ECO:0000259" key="17">
    <source>
        <dbReference type="Pfam" id="PF00391"/>
    </source>
</evidence>
<keyword evidence="19" id="KW-0670">Pyruvate</keyword>
<gene>
    <name evidence="19" type="ORF">SAMN05660860_01680</name>
</gene>
<evidence type="ECO:0000256" key="1">
    <source>
        <dbReference type="ARBA" id="ARBA00001946"/>
    </source>
</evidence>
<dbReference type="Proteomes" id="UP000182146">
    <property type="component" value="Unassembled WGS sequence"/>
</dbReference>
<dbReference type="GO" id="GO:0008986">
    <property type="term" value="F:pyruvate, water dikinase activity"/>
    <property type="evidence" value="ECO:0007669"/>
    <property type="project" value="UniProtKB-EC"/>
</dbReference>
<keyword evidence="8" id="KW-0479">Metal-binding</keyword>
<evidence type="ECO:0000256" key="11">
    <source>
        <dbReference type="ARBA" id="ARBA00022840"/>
    </source>
</evidence>
<dbReference type="RefSeq" id="WP_052446282.1">
    <property type="nucleotide sequence ID" value="NZ_FNGU01000003.1"/>
</dbReference>
<evidence type="ECO:0000313" key="19">
    <source>
        <dbReference type="EMBL" id="SDM01221.1"/>
    </source>
</evidence>
<comment type="pathway">
    <text evidence="3">Carbohydrate biosynthesis; gluconeogenesis.</text>
</comment>
<keyword evidence="10 19" id="KW-0418">Kinase</keyword>
<dbReference type="PANTHER" id="PTHR43030:SF1">
    <property type="entry name" value="PHOSPHOENOLPYRUVATE SYNTHASE"/>
    <property type="match status" value="1"/>
</dbReference>
<evidence type="ECO:0000256" key="10">
    <source>
        <dbReference type="ARBA" id="ARBA00022777"/>
    </source>
</evidence>
<dbReference type="OrthoDB" id="9765468at2"/>
<evidence type="ECO:0000256" key="3">
    <source>
        <dbReference type="ARBA" id="ARBA00004742"/>
    </source>
</evidence>
<keyword evidence="12" id="KW-0460">Magnesium</keyword>
<reference evidence="19 20" key="1">
    <citation type="submission" date="2016-10" db="EMBL/GenBank/DDBJ databases">
        <authorList>
            <person name="de Groot N.N."/>
        </authorList>
    </citation>
    <scope>NUCLEOTIDE SEQUENCE [LARGE SCALE GENOMIC DNA]</scope>
    <source>
        <strain evidence="19 20">DSM 17813</strain>
    </source>
</reference>
<evidence type="ECO:0000256" key="16">
    <source>
        <dbReference type="SAM" id="MobiDB-lite"/>
    </source>
</evidence>
<dbReference type="EMBL" id="FNGU01000003">
    <property type="protein sequence ID" value="SDM01221.1"/>
    <property type="molecule type" value="Genomic_DNA"/>
</dbReference>
<dbReference type="SUPFAM" id="SSF52009">
    <property type="entry name" value="Phosphohistidine domain"/>
    <property type="match status" value="1"/>
</dbReference>
<evidence type="ECO:0000256" key="8">
    <source>
        <dbReference type="ARBA" id="ARBA00022723"/>
    </source>
</evidence>
<dbReference type="GO" id="GO:0046872">
    <property type="term" value="F:metal ion binding"/>
    <property type="evidence" value="ECO:0007669"/>
    <property type="project" value="UniProtKB-KW"/>
</dbReference>
<dbReference type="InterPro" id="IPR013815">
    <property type="entry name" value="ATP_grasp_subdomain_1"/>
</dbReference>
<protein>
    <recommendedName>
        <fullName evidence="6">Phosphoenolpyruvate synthase</fullName>
        <ecNumber evidence="5">2.7.9.2</ecNumber>
    </recommendedName>
    <alternativeName>
        <fullName evidence="13">Pyruvate, water dikinase</fullName>
    </alternativeName>
</protein>
<keyword evidence="7" id="KW-0808">Transferase</keyword>
<dbReference type="InterPro" id="IPR008279">
    <property type="entry name" value="PEP-util_enz_mobile_dom"/>
</dbReference>
<evidence type="ECO:0000256" key="15">
    <source>
        <dbReference type="SAM" id="Coils"/>
    </source>
</evidence>
<evidence type="ECO:0000256" key="4">
    <source>
        <dbReference type="ARBA" id="ARBA00007837"/>
    </source>
</evidence>
<accession>A0A1G9PRY7</accession>
<keyword evidence="15" id="KW-0175">Coiled coil</keyword>
<sequence length="728" mass="79463">MALTLALEQITPALALQVGGKASALAHLERLGYPIPLSLAITTKAYRRYLEETGLDALILMELGRKDFSQMRWEELWDAALRIRSLFLKTALPAALEGELAAAVGGMFGSRPLVIRSSAPGEDSPTASFAGLHNSFVNIRGKKQQMLAVRKVWASLWSDRALLYRQELGLAIDRSSMAVLVQELVAGESSGVAFSCSPTDPGRVAVEAVKGLNQGLVDGSIEPDFWELDRQDQGIVHYRPGDRAGKLVAGGTGLQRVALSAEEQQTPALTAGKVTRVAATALALERELGQPQDLEWTWQGERLVLLQARPITTANSNSSDPRRWYLTLHRGLANLKQLQTRIEQDILPGMEADAEGLATIDLQALGDEALAGEIERRRQRRNHWEEAYRSDCIPMAHGIRLFGEFYNDALAPEDPFEFMELLRGGQFRAVSRNRKLAELATLIRSEQQQLAGGLTQLRQLSEPLALQLREQAEGIGLPAELTLQLLLEMARQPISAAVGGNRELEQRYRRHFCAEERSQAEELLEIGRASYRLRDDDNLSLEKIARELQRAEEEGQRRLQRGEVQILRQVLAPGAEAGRGLSSPVLSPGKPSLGVVSARQLQGQPASPGLATATARVIQRPQDLAGFRAGEILVCDAIDPAMTFVVPLAAGIIERRGGMLIHGAIIAREYGIPCVSGIASAAELIRTGDRITLDGYLGLVFFSATSGRLSPSGPKPGLRKELDDTEEG</sequence>
<dbReference type="Pfam" id="PF01326">
    <property type="entry name" value="PPDK_N"/>
    <property type="match status" value="1"/>
</dbReference>
<evidence type="ECO:0000313" key="20">
    <source>
        <dbReference type="Proteomes" id="UP000182146"/>
    </source>
</evidence>
<feature type="region of interest" description="Disordered" evidence="16">
    <location>
        <begin position="709"/>
        <end position="728"/>
    </location>
</feature>
<dbReference type="Gene3D" id="3.30.1490.20">
    <property type="entry name" value="ATP-grasp fold, A domain"/>
    <property type="match status" value="1"/>
</dbReference>
<dbReference type="STRING" id="392333.SAMN05660860_01680"/>
<dbReference type="Pfam" id="PF00391">
    <property type="entry name" value="PEP-utilizers"/>
    <property type="match status" value="1"/>
</dbReference>
<evidence type="ECO:0000256" key="12">
    <source>
        <dbReference type="ARBA" id="ARBA00022842"/>
    </source>
</evidence>
<evidence type="ECO:0000259" key="18">
    <source>
        <dbReference type="Pfam" id="PF01326"/>
    </source>
</evidence>
<keyword evidence="11" id="KW-0067">ATP-binding</keyword>
<proteinExistence type="inferred from homology"/>
<dbReference type="AlphaFoldDB" id="A0A1G9PRY7"/>
<evidence type="ECO:0000256" key="2">
    <source>
        <dbReference type="ARBA" id="ARBA00002988"/>
    </source>
</evidence>
<keyword evidence="9" id="KW-0547">Nucleotide-binding</keyword>
<dbReference type="Gene3D" id="3.50.30.10">
    <property type="entry name" value="Phosphohistidine domain"/>
    <property type="match status" value="1"/>
</dbReference>
<comment type="cofactor">
    <cofactor evidence="1">
        <name>Mg(2+)</name>
        <dbReference type="ChEBI" id="CHEBI:18420"/>
    </cofactor>
</comment>
<dbReference type="InterPro" id="IPR006319">
    <property type="entry name" value="PEP_synth"/>
</dbReference>
<dbReference type="InterPro" id="IPR002192">
    <property type="entry name" value="PPDK_AMP/ATP-bd"/>
</dbReference>
<feature type="domain" description="PEP-utilising enzyme mobile" evidence="17">
    <location>
        <begin position="628"/>
        <end position="698"/>
    </location>
</feature>